<dbReference type="EMBL" id="FMIA01000002">
    <property type="protein sequence ID" value="SCL53271.1"/>
    <property type="molecule type" value="Genomic_DNA"/>
</dbReference>
<dbReference type="STRING" id="683228.GA0070617_2320"/>
<keyword evidence="4" id="KW-1185">Reference proteome</keyword>
<accession>A0A1C6UH24</accession>
<organism evidence="3 4">
    <name type="scientific">Micromonospora yangpuensis</name>
    <dbReference type="NCBI Taxonomy" id="683228"/>
    <lineage>
        <taxon>Bacteria</taxon>
        <taxon>Bacillati</taxon>
        <taxon>Actinomycetota</taxon>
        <taxon>Actinomycetes</taxon>
        <taxon>Micromonosporales</taxon>
        <taxon>Micromonosporaceae</taxon>
        <taxon>Micromonospora</taxon>
    </lineage>
</organism>
<dbReference type="Proteomes" id="UP000198937">
    <property type="component" value="Unassembled WGS sequence"/>
</dbReference>
<proteinExistence type="predicted"/>
<protein>
    <recommendedName>
        <fullName evidence="5">Ig-like domain-containing protein</fullName>
    </recommendedName>
</protein>
<dbReference type="AlphaFoldDB" id="A0A1C6UH24"/>
<feature type="signal peptide" evidence="2">
    <location>
        <begin position="1"/>
        <end position="23"/>
    </location>
</feature>
<gene>
    <name evidence="3" type="ORF">GA0070617_2320</name>
</gene>
<evidence type="ECO:0008006" key="5">
    <source>
        <dbReference type="Google" id="ProtNLM"/>
    </source>
</evidence>
<feature type="region of interest" description="Disordered" evidence="1">
    <location>
        <begin position="31"/>
        <end position="74"/>
    </location>
</feature>
<feature type="compositionally biased region" description="Pro residues" evidence="1">
    <location>
        <begin position="40"/>
        <end position="72"/>
    </location>
</feature>
<feature type="region of interest" description="Disordered" evidence="1">
    <location>
        <begin position="157"/>
        <end position="186"/>
    </location>
</feature>
<evidence type="ECO:0000313" key="4">
    <source>
        <dbReference type="Proteomes" id="UP000198937"/>
    </source>
</evidence>
<reference evidence="3 4" key="1">
    <citation type="submission" date="2016-06" db="EMBL/GenBank/DDBJ databases">
        <authorList>
            <person name="Kjaerup R.B."/>
            <person name="Dalgaard T.S."/>
            <person name="Juul-Madsen H.R."/>
        </authorList>
    </citation>
    <scope>NUCLEOTIDE SEQUENCE [LARGE SCALE GENOMIC DNA]</scope>
    <source>
        <strain evidence="3 4">DSM 45577</strain>
    </source>
</reference>
<feature type="chain" id="PRO_5039287376" description="Ig-like domain-containing protein" evidence="2">
    <location>
        <begin position="24"/>
        <end position="225"/>
    </location>
</feature>
<evidence type="ECO:0000256" key="2">
    <source>
        <dbReference type="SAM" id="SignalP"/>
    </source>
</evidence>
<evidence type="ECO:0000256" key="1">
    <source>
        <dbReference type="SAM" id="MobiDB-lite"/>
    </source>
</evidence>
<keyword evidence="2" id="KW-0732">Signal</keyword>
<evidence type="ECO:0000313" key="3">
    <source>
        <dbReference type="EMBL" id="SCL53271.1"/>
    </source>
</evidence>
<sequence length="225" mass="22512">MGAGRRLGAALAITLATFTVSLAGGAPALAGARPLAQPADPLPGDPLPVDPQPGDPQPGGPPQPAPPAPPHPDNIFVQVSPAVVQPGYLVGIRASCRDNSVPATVWSDAFGKVTVHPQYGYLTASPMVATRTRPGNYRVKLECRSGATATTTLQVTKHYPPTYPPTRPPTHRPSHGPATGFGGAAGGGPGDLLVPGGLALTLAGAVAGVLAARRPRDGHGGGGPS</sequence>
<name>A0A1C6UH24_9ACTN</name>
<dbReference type="RefSeq" id="WP_229688307.1">
    <property type="nucleotide sequence ID" value="NZ_BMMJ01000004.1"/>
</dbReference>